<organism evidence="2 3">
    <name type="scientific">Neoarthrinium moseri</name>
    <dbReference type="NCBI Taxonomy" id="1658444"/>
    <lineage>
        <taxon>Eukaryota</taxon>
        <taxon>Fungi</taxon>
        <taxon>Dikarya</taxon>
        <taxon>Ascomycota</taxon>
        <taxon>Pezizomycotina</taxon>
        <taxon>Sordariomycetes</taxon>
        <taxon>Xylariomycetidae</taxon>
        <taxon>Amphisphaeriales</taxon>
        <taxon>Apiosporaceae</taxon>
        <taxon>Neoarthrinium</taxon>
    </lineage>
</organism>
<evidence type="ECO:0000256" key="1">
    <source>
        <dbReference type="SAM" id="SignalP"/>
    </source>
</evidence>
<protein>
    <submittedName>
        <fullName evidence="2">Uncharacterized protein</fullName>
    </submittedName>
</protein>
<dbReference type="EMBL" id="JAFIMR010000022">
    <property type="protein sequence ID" value="KAI1865217.1"/>
    <property type="molecule type" value="Genomic_DNA"/>
</dbReference>
<dbReference type="Proteomes" id="UP000829685">
    <property type="component" value="Unassembled WGS sequence"/>
</dbReference>
<name>A0A9Q0AKD0_9PEZI</name>
<accession>A0A9Q0AKD0</accession>
<feature type="chain" id="PRO_5040510481" evidence="1">
    <location>
        <begin position="21"/>
        <end position="122"/>
    </location>
</feature>
<sequence>MRFSTLAAIAASGCAAVASAAAVQARQTPFLANIKGWAALSDCSTQSDLDFNVGNGTVDHCIKFPYAVSTVQLGAIVDGPYQVSFYTDSGCADLERGTTANVPGACQNNAIGPWLSAKVATF</sequence>
<feature type="signal peptide" evidence="1">
    <location>
        <begin position="1"/>
        <end position="20"/>
    </location>
</feature>
<keyword evidence="3" id="KW-1185">Reference proteome</keyword>
<keyword evidence="1" id="KW-0732">Signal</keyword>
<dbReference type="AlphaFoldDB" id="A0A9Q0AKD0"/>
<reference evidence="2" key="1">
    <citation type="submission" date="2021-03" db="EMBL/GenBank/DDBJ databases">
        <title>Revisited historic fungal species revealed as producer of novel bioactive compounds through whole genome sequencing and comparative genomics.</title>
        <authorList>
            <person name="Vignolle G.A."/>
            <person name="Hochenegger N."/>
            <person name="Mach R.L."/>
            <person name="Mach-Aigner A.R."/>
            <person name="Javad Rahimi M."/>
            <person name="Salim K.A."/>
            <person name="Chan C.M."/>
            <person name="Lim L.B.L."/>
            <person name="Cai F."/>
            <person name="Druzhinina I.S."/>
            <person name="U'Ren J.M."/>
            <person name="Derntl C."/>
        </authorList>
    </citation>
    <scope>NUCLEOTIDE SEQUENCE</scope>
    <source>
        <strain evidence="2">TUCIM 5799</strain>
    </source>
</reference>
<evidence type="ECO:0000313" key="2">
    <source>
        <dbReference type="EMBL" id="KAI1865217.1"/>
    </source>
</evidence>
<evidence type="ECO:0000313" key="3">
    <source>
        <dbReference type="Proteomes" id="UP000829685"/>
    </source>
</evidence>
<comment type="caution">
    <text evidence="2">The sequence shown here is derived from an EMBL/GenBank/DDBJ whole genome shotgun (WGS) entry which is preliminary data.</text>
</comment>
<proteinExistence type="predicted"/>
<gene>
    <name evidence="2" type="ORF">JX265_008264</name>
</gene>